<feature type="transmembrane region" description="Helical" evidence="1">
    <location>
        <begin position="12"/>
        <end position="33"/>
    </location>
</feature>
<gene>
    <name evidence="2" type="ORF">AAW01_06045</name>
</gene>
<dbReference type="Proteomes" id="UP000053070">
    <property type="component" value="Unassembled WGS sequence"/>
</dbReference>
<evidence type="ECO:0000313" key="3">
    <source>
        <dbReference type="Proteomes" id="UP000053070"/>
    </source>
</evidence>
<name>A0A0G9MSC3_9SPHN</name>
<keyword evidence="1" id="KW-0812">Transmembrane</keyword>
<feature type="transmembrane region" description="Helical" evidence="1">
    <location>
        <begin position="48"/>
        <end position="71"/>
    </location>
</feature>
<accession>A0A0G9MSC3</accession>
<comment type="caution">
    <text evidence="2">The sequence shown here is derived from an EMBL/GenBank/DDBJ whole genome shotgun (WGS) entry which is preliminary data.</text>
</comment>
<keyword evidence="1" id="KW-0472">Membrane</keyword>
<dbReference type="PATRIC" id="fig|502682.8.peg.1235"/>
<organism evidence="2 3">
    <name type="scientific">Aurantiacibacter gangjinensis</name>
    <dbReference type="NCBI Taxonomy" id="502682"/>
    <lineage>
        <taxon>Bacteria</taxon>
        <taxon>Pseudomonadati</taxon>
        <taxon>Pseudomonadota</taxon>
        <taxon>Alphaproteobacteria</taxon>
        <taxon>Sphingomonadales</taxon>
        <taxon>Erythrobacteraceae</taxon>
        <taxon>Aurantiacibacter</taxon>
    </lineage>
</organism>
<evidence type="ECO:0000256" key="1">
    <source>
        <dbReference type="SAM" id="Phobius"/>
    </source>
</evidence>
<proteinExistence type="predicted"/>
<dbReference type="STRING" id="502682.BMF35_a0210"/>
<feature type="transmembrane region" description="Helical" evidence="1">
    <location>
        <begin position="119"/>
        <end position="140"/>
    </location>
</feature>
<dbReference type="OrthoDB" id="7391593at2"/>
<dbReference type="RefSeq" id="WP_047006323.1">
    <property type="nucleotide sequence ID" value="NZ_CP018097.1"/>
</dbReference>
<protein>
    <submittedName>
        <fullName evidence="2">Uncharacterized protein</fullName>
    </submittedName>
</protein>
<evidence type="ECO:0000313" key="2">
    <source>
        <dbReference type="EMBL" id="KLE33474.1"/>
    </source>
</evidence>
<feature type="transmembrane region" description="Helical" evidence="1">
    <location>
        <begin position="152"/>
        <end position="174"/>
    </location>
</feature>
<feature type="transmembrane region" description="Helical" evidence="1">
    <location>
        <begin position="92"/>
        <end position="113"/>
    </location>
</feature>
<keyword evidence="3" id="KW-1185">Reference proteome</keyword>
<sequence>MTSATTSKTPKWRTLLVWAICGGGGYLIGSYLARNGFELWPSVGTDVVIALGVALIYLLLGLFLLGARLSPAFRRSTMSELDAADVEDQKPLFSLQSVAVILWAIALAALALAGHGAPLSSTAGAAMFLGAMVLGGVLYWRSLPMLDELMRATTLESAAITYGLVLAIGGGWMALGHLDLVADPTMLVLVTMFWVLALVGTVVAVARRGMLEDD</sequence>
<dbReference type="AlphaFoldDB" id="A0A0G9MSC3"/>
<dbReference type="EMBL" id="LBHC01000001">
    <property type="protein sequence ID" value="KLE33474.1"/>
    <property type="molecule type" value="Genomic_DNA"/>
</dbReference>
<feature type="transmembrane region" description="Helical" evidence="1">
    <location>
        <begin position="186"/>
        <end position="206"/>
    </location>
</feature>
<reference evidence="2 3" key="1">
    <citation type="submission" date="2015-04" db="EMBL/GenBank/DDBJ databases">
        <title>The draft genome sequence of Erythrobacr gangjinensis K7-2.</title>
        <authorList>
            <person name="Zhuang L."/>
            <person name="Liu Y."/>
            <person name="Shao Z."/>
        </authorList>
    </citation>
    <scope>NUCLEOTIDE SEQUENCE [LARGE SCALE GENOMIC DNA]</scope>
    <source>
        <strain evidence="2 3">K7-2</strain>
    </source>
</reference>
<keyword evidence="1" id="KW-1133">Transmembrane helix</keyword>